<gene>
    <name evidence="1" type="ORF">ACJHVH_00930</name>
</gene>
<dbReference type="InterPro" id="IPR007536">
    <property type="entry name" value="16SrRNA_methylTrfase_J"/>
</dbReference>
<evidence type="ECO:0000313" key="1">
    <source>
        <dbReference type="EMBL" id="MFL1731568.1"/>
    </source>
</evidence>
<dbReference type="Gene3D" id="3.40.50.150">
    <property type="entry name" value="Vaccinia Virus protein VP39"/>
    <property type="match status" value="1"/>
</dbReference>
<dbReference type="PANTHER" id="PTHR36112">
    <property type="entry name" value="RIBOSOMAL RNA SMALL SUBUNIT METHYLTRANSFERASE J"/>
    <property type="match status" value="1"/>
</dbReference>
<dbReference type="EMBL" id="JBJJXE010000001">
    <property type="protein sequence ID" value="MFL1731568.1"/>
    <property type="molecule type" value="Genomic_DNA"/>
</dbReference>
<name>A0ABW8U342_9GAMM</name>
<accession>A0ABW8U342</accession>
<evidence type="ECO:0000313" key="2">
    <source>
        <dbReference type="Proteomes" id="UP001624684"/>
    </source>
</evidence>
<keyword evidence="1" id="KW-0808">Transferase</keyword>
<protein>
    <submittedName>
        <fullName evidence="1">Class I SAM-dependent methyltransferase</fullName>
        <ecNumber evidence="1">2.1.1.-</ecNumber>
    </submittedName>
</protein>
<dbReference type="Pfam" id="PF04445">
    <property type="entry name" value="SAM_MT"/>
    <property type="match status" value="1"/>
</dbReference>
<dbReference type="InterPro" id="IPR029063">
    <property type="entry name" value="SAM-dependent_MTases_sf"/>
</dbReference>
<dbReference type="GO" id="GO:0008168">
    <property type="term" value="F:methyltransferase activity"/>
    <property type="evidence" value="ECO:0007669"/>
    <property type="project" value="UniProtKB-KW"/>
</dbReference>
<dbReference type="Proteomes" id="UP001624684">
    <property type="component" value="Unassembled WGS sequence"/>
</dbReference>
<keyword evidence="2" id="KW-1185">Reference proteome</keyword>
<dbReference type="GO" id="GO:0032259">
    <property type="term" value="P:methylation"/>
    <property type="evidence" value="ECO:0007669"/>
    <property type="project" value="UniProtKB-KW"/>
</dbReference>
<dbReference type="RefSeq" id="WP_407068433.1">
    <property type="nucleotide sequence ID" value="NZ_JBJJXE010000001.1"/>
</dbReference>
<dbReference type="EC" id="2.1.1.-" evidence="1"/>
<dbReference type="SUPFAM" id="SSF53335">
    <property type="entry name" value="S-adenosyl-L-methionine-dependent methyltransferases"/>
    <property type="match status" value="1"/>
</dbReference>
<organism evidence="1 2">
    <name type="scientific">Moraxella oculi</name>
    <dbReference type="NCBI Taxonomy" id="2940516"/>
    <lineage>
        <taxon>Bacteria</taxon>
        <taxon>Pseudomonadati</taxon>
        <taxon>Pseudomonadota</taxon>
        <taxon>Gammaproteobacteria</taxon>
        <taxon>Moraxellales</taxon>
        <taxon>Moraxellaceae</taxon>
        <taxon>Moraxella</taxon>
    </lineage>
</organism>
<reference evidence="1 2" key="1">
    <citation type="submission" date="2024-11" db="EMBL/GenBank/DDBJ databases">
        <title>First Report of Moraxella oculi in Brazil in an Infectious Bovine Keratoconjunctivitis Outbreak.</title>
        <authorList>
            <person name="Carvalho C.V."/>
            <person name="Domingues R."/>
            <person name="Coutinho C."/>
            <person name="Honorio N.T.B.S."/>
            <person name="Faza D.R.L.R."/>
            <person name="Carvalho W.A."/>
            <person name="Machado A.B.F."/>
            <person name="Martins M.F."/>
            <person name="Gaspar E.B."/>
        </authorList>
    </citation>
    <scope>NUCLEOTIDE SEQUENCE [LARGE SCALE GENOMIC DNA]</scope>
    <source>
        <strain evidence="1 2">2117LE</strain>
    </source>
</reference>
<comment type="caution">
    <text evidence="1">The sequence shown here is derived from an EMBL/GenBank/DDBJ whole genome shotgun (WGS) entry which is preliminary data.</text>
</comment>
<sequence length="274" mass="30488">MQIWVFGRESDEAIFDELMFINEQKHLGLSLSFLPLPKLSDKVILAGMKERANHNAIAIVKNMPALLKADGSGIVKSHLNWSSLTRRIVSAGRKSELILQACKPNAGMAVLDGTAGFGHDALILASSGATVTLIEKNPIMALLLFYEHGMMSKNANWQKLLARTSIRHGDFLNPSFLALLPSVDLIYLDPMFPSESYSSKVNKNMQLLHELAQKPSLDDERNFLTMAKNKLNQGAKLVVKRPSMAPYLANHSPNQSVSNDAIRFDKYELNDWLD</sequence>
<keyword evidence="1" id="KW-0489">Methyltransferase</keyword>
<proteinExistence type="predicted"/>
<dbReference type="PANTHER" id="PTHR36112:SF1">
    <property type="entry name" value="RIBOSOMAL RNA SMALL SUBUNIT METHYLTRANSFERASE J"/>
    <property type="match status" value="1"/>
</dbReference>